<dbReference type="PROSITE" id="PS00854">
    <property type="entry name" value="PROTEASOME_BETA_1"/>
    <property type="match status" value="1"/>
</dbReference>
<comment type="similarity">
    <text evidence="4">Belongs to the peptidase T1B family.</text>
</comment>
<proteinExistence type="inferred from homology"/>
<dbReference type="InterPro" id="IPR029055">
    <property type="entry name" value="Ntn_hydrolases_N"/>
</dbReference>
<dbReference type="GO" id="GO:0005634">
    <property type="term" value="C:nucleus"/>
    <property type="evidence" value="ECO:0007669"/>
    <property type="project" value="UniProtKB-SubCell"/>
</dbReference>
<dbReference type="InterPro" id="IPR023333">
    <property type="entry name" value="Proteasome_suB-type"/>
</dbReference>
<dbReference type="GO" id="GO:0051603">
    <property type="term" value="P:proteolysis involved in protein catabolic process"/>
    <property type="evidence" value="ECO:0007669"/>
    <property type="project" value="InterPro"/>
</dbReference>
<dbReference type="InterPro" id="IPR001353">
    <property type="entry name" value="Proteasome_sua/b"/>
</dbReference>
<dbReference type="SUPFAM" id="SSF56235">
    <property type="entry name" value="N-terminal nucleophile aminohydrolases (Ntn hydrolases)"/>
    <property type="match status" value="1"/>
</dbReference>
<dbReference type="CDD" id="cd03760">
    <property type="entry name" value="proteasome_beta_type_4"/>
    <property type="match status" value="1"/>
</dbReference>
<keyword evidence="2 4" id="KW-0647">Proteasome</keyword>
<dbReference type="Proteomes" id="UP000225706">
    <property type="component" value="Unassembled WGS sequence"/>
</dbReference>
<dbReference type="FunFam" id="3.60.20.10:FF:000014">
    <property type="entry name" value="Proteasome subunit beta type-7"/>
    <property type="match status" value="1"/>
</dbReference>
<organism evidence="5 6">
    <name type="scientific">Stylophora pistillata</name>
    <name type="common">Smooth cauliflower coral</name>
    <dbReference type="NCBI Taxonomy" id="50429"/>
    <lineage>
        <taxon>Eukaryota</taxon>
        <taxon>Metazoa</taxon>
        <taxon>Cnidaria</taxon>
        <taxon>Anthozoa</taxon>
        <taxon>Hexacorallia</taxon>
        <taxon>Scleractinia</taxon>
        <taxon>Astrocoeniina</taxon>
        <taxon>Pocilloporidae</taxon>
        <taxon>Stylophora</taxon>
    </lineage>
</organism>
<dbReference type="GO" id="GO:0005737">
    <property type="term" value="C:cytoplasm"/>
    <property type="evidence" value="ECO:0007669"/>
    <property type="project" value="UniProtKB-SubCell"/>
</dbReference>
<dbReference type="PIRSF" id="PIRSF001213">
    <property type="entry name" value="Psome_endopept_beta"/>
    <property type="match status" value="1"/>
</dbReference>
<evidence type="ECO:0000313" key="6">
    <source>
        <dbReference type="Proteomes" id="UP000225706"/>
    </source>
</evidence>
<comment type="function">
    <text evidence="4">Non-catalytic component of the proteasome.</text>
</comment>
<dbReference type="InterPro" id="IPR016295">
    <property type="entry name" value="Proteasome_beta4"/>
</dbReference>
<dbReference type="PROSITE" id="PS51476">
    <property type="entry name" value="PROTEASOME_BETA_2"/>
    <property type="match status" value="1"/>
</dbReference>
<dbReference type="PANTHER" id="PTHR32194:SF6">
    <property type="entry name" value="PROTEASOME SUBUNIT BETA"/>
    <property type="match status" value="1"/>
</dbReference>
<name>A0A2B4RWW9_STYPI</name>
<dbReference type="Pfam" id="PF00227">
    <property type="entry name" value="Proteasome"/>
    <property type="match status" value="1"/>
</dbReference>
<dbReference type="InterPro" id="IPR016050">
    <property type="entry name" value="Proteasome_bsu_CS"/>
</dbReference>
<evidence type="ECO:0000313" key="5">
    <source>
        <dbReference type="EMBL" id="PFX21060.1"/>
    </source>
</evidence>
<comment type="caution">
    <text evidence="5">The sequence shown here is derived from an EMBL/GenBank/DDBJ whole genome shotgun (WGS) entry which is preliminary data.</text>
</comment>
<gene>
    <name evidence="5" type="primary">Psmb4</name>
    <name evidence="5" type="ORF">AWC38_SpisGene14478</name>
</gene>
<dbReference type="Gene3D" id="3.60.20.10">
    <property type="entry name" value="Glutamine Phosphoribosylpyrophosphate, subunit 1, domain 1"/>
    <property type="match status" value="1"/>
</dbReference>
<dbReference type="EMBL" id="LSMT01000293">
    <property type="protein sequence ID" value="PFX21060.1"/>
    <property type="molecule type" value="Genomic_DNA"/>
</dbReference>
<protein>
    <recommendedName>
        <fullName evidence="4">Proteasome subunit beta</fullName>
    </recommendedName>
</protein>
<keyword evidence="6" id="KW-1185">Reference proteome</keyword>
<keyword evidence="1 4" id="KW-0963">Cytoplasm</keyword>
<dbReference type="PANTHER" id="PTHR32194">
    <property type="entry name" value="METALLOPROTEASE TLDD"/>
    <property type="match status" value="1"/>
</dbReference>
<dbReference type="OrthoDB" id="7854943at2759"/>
<reference evidence="6" key="1">
    <citation type="journal article" date="2017" name="bioRxiv">
        <title>Comparative analysis of the genomes of Stylophora pistillata and Acropora digitifera provides evidence for extensive differences between species of corals.</title>
        <authorList>
            <person name="Voolstra C.R."/>
            <person name="Li Y."/>
            <person name="Liew Y.J."/>
            <person name="Baumgarten S."/>
            <person name="Zoccola D."/>
            <person name="Flot J.-F."/>
            <person name="Tambutte S."/>
            <person name="Allemand D."/>
            <person name="Aranda M."/>
        </authorList>
    </citation>
    <scope>NUCLEOTIDE SEQUENCE [LARGE SCALE GENOMIC DNA]</scope>
</reference>
<dbReference type="AlphaFoldDB" id="A0A2B4RWW9"/>
<evidence type="ECO:0000256" key="2">
    <source>
        <dbReference type="ARBA" id="ARBA00022942"/>
    </source>
</evidence>
<evidence type="ECO:0000256" key="1">
    <source>
        <dbReference type="ARBA" id="ARBA00022490"/>
    </source>
</evidence>
<evidence type="ECO:0000256" key="4">
    <source>
        <dbReference type="PIRNR" id="PIRNR001213"/>
    </source>
</evidence>
<dbReference type="GO" id="GO:0019774">
    <property type="term" value="C:proteasome core complex, beta-subunit complex"/>
    <property type="evidence" value="ECO:0007669"/>
    <property type="project" value="UniProtKB-UniRule"/>
</dbReference>
<evidence type="ECO:0000256" key="3">
    <source>
        <dbReference type="ARBA" id="ARBA00023242"/>
    </source>
</evidence>
<accession>A0A2B4RWW9</accession>
<comment type="subcellular location">
    <subcellularLocation>
        <location evidence="4">Cytoplasm</location>
    </subcellularLocation>
    <subcellularLocation>
        <location evidence="4">Nucleus</location>
    </subcellularLocation>
</comment>
<dbReference type="STRING" id="50429.A0A2B4RWW9"/>
<keyword evidence="3 4" id="KW-0539">Nucleus</keyword>
<sequence length="276" mass="30160">MHAGNDSGKKKRKMTAMNVPGFQDQFWSNGPSPGAFYNLPGNPSNSKTAEQFSPAKRTLYPTTTGTSVLGVKFDGGILMAADTLGSYGSLARFREVSRLTAVGNNTVVGGSGDYADFQHLKSLLDQKVIDDACLNDGHGYTPKSIYSWLTRIMYYRRTRFDPLWNQIVVGGVHNGESFLGCVDKIGIAFEAPTIATGFGAYLAQPILRGAFEKNPSMSLEEARQVITKCLQVLFYRDARSLNKYEIAVITSDGVVIEPATSAQTNWEIAPMVKGYE</sequence>